<dbReference type="HOGENOM" id="CLU_675951_0_0_5"/>
<keyword evidence="6" id="KW-0479">Metal-binding</keyword>
<evidence type="ECO:0000256" key="7">
    <source>
        <dbReference type="ARBA" id="ARBA00022763"/>
    </source>
</evidence>
<dbReference type="SMART" id="SM00987">
    <property type="entry name" value="UreE_C"/>
    <property type="match status" value="1"/>
</dbReference>
<dbReference type="Proteomes" id="UP000019666">
    <property type="component" value="Unassembled WGS sequence"/>
</dbReference>
<dbReference type="GO" id="GO:0051539">
    <property type="term" value="F:4 iron, 4 sulfur cluster binding"/>
    <property type="evidence" value="ECO:0007669"/>
    <property type="project" value="UniProtKB-KW"/>
</dbReference>
<proteinExistence type="inferred from homology"/>
<dbReference type="PANTHER" id="PTHR33693:SF1">
    <property type="entry name" value="TYPE-4 URACIL-DNA GLYCOSYLASE"/>
    <property type="match status" value="1"/>
</dbReference>
<dbReference type="GO" id="GO:0006281">
    <property type="term" value="P:DNA repair"/>
    <property type="evidence" value="ECO:0007669"/>
    <property type="project" value="UniProtKB-KW"/>
</dbReference>
<keyword evidence="9" id="KW-0408">Iron</keyword>
<organism evidence="13 14">
    <name type="scientific">Rubellimicrobium mesophilum DSM 19309</name>
    <dbReference type="NCBI Taxonomy" id="442562"/>
    <lineage>
        <taxon>Bacteria</taxon>
        <taxon>Pseudomonadati</taxon>
        <taxon>Pseudomonadota</taxon>
        <taxon>Alphaproteobacteria</taxon>
        <taxon>Rhodobacterales</taxon>
        <taxon>Roseobacteraceae</taxon>
        <taxon>Rubellimicrobium</taxon>
    </lineage>
</organism>
<dbReference type="GO" id="GO:0004844">
    <property type="term" value="F:uracil DNA N-glycosylase activity"/>
    <property type="evidence" value="ECO:0007669"/>
    <property type="project" value="UniProtKB-EC"/>
</dbReference>
<evidence type="ECO:0000256" key="5">
    <source>
        <dbReference type="ARBA" id="ARBA00022485"/>
    </source>
</evidence>
<sequence>MVEEVQHHLGGAAEAGALGRFHDGPLDKDWMGEHGVDQDVVAQPRLVEAEVVVGRALPPQEVARRDPHGGDQRHQPLAARRMIEILDHDRLLPARPDHGERVARGPAGRVVVDRDGHGMALRPCGYHGLARPASGRAPCPSPPAFARLRPMDLDLLHARAALDWLLELGADEAIGEEPVDRYALGEAARAPKAPVPPPMAAPVVAPPSDPVATARALADGARTLPELAAAMEGFDCDLKPGARRFVFADGTPGAPLMVVGEAPGRDEDIEGRPFVGVAGQLLDRMLAAIGRDRRDPDPARSVYIANVLPWRPPGNRRPEQAEIDRWRPFLRRHIELAAPKVLLITGNSPALALLGRGGITQIRGTWMEAVGRPALPSFHPGYLLRNPPAKREAWADLLALKARLAAS</sequence>
<reference evidence="13 14" key="1">
    <citation type="submission" date="2013-02" db="EMBL/GenBank/DDBJ databases">
        <authorList>
            <person name="Fiebig A."/>
            <person name="Goeker M."/>
            <person name="Klenk H.-P.P."/>
        </authorList>
    </citation>
    <scope>NUCLEOTIDE SEQUENCE [LARGE SCALE GENOMIC DNA]</scope>
    <source>
        <strain evidence="13 14">DSM 19309</strain>
    </source>
</reference>
<keyword evidence="5" id="KW-0004">4Fe-4S</keyword>
<dbReference type="EC" id="3.2.2.27" evidence="3"/>
<keyword evidence="7" id="KW-0227">DNA damage</keyword>
<evidence type="ECO:0000256" key="4">
    <source>
        <dbReference type="ARBA" id="ARBA00019403"/>
    </source>
</evidence>
<dbReference type="AlphaFoldDB" id="A0A017HJR6"/>
<dbReference type="PATRIC" id="fig|442562.3.peg.3819"/>
<dbReference type="PANTHER" id="PTHR33693">
    <property type="entry name" value="TYPE-5 URACIL-DNA GLYCOSYLASE"/>
    <property type="match status" value="1"/>
</dbReference>
<keyword evidence="14" id="KW-1185">Reference proteome</keyword>
<dbReference type="EMBL" id="AOSK01000111">
    <property type="protein sequence ID" value="EYD74576.1"/>
    <property type="molecule type" value="Genomic_DNA"/>
</dbReference>
<comment type="catalytic activity">
    <reaction evidence="1">
        <text>Hydrolyzes single-stranded DNA or mismatched double-stranded DNA and polynucleotides, releasing free uracil.</text>
        <dbReference type="EC" id="3.2.2.27"/>
    </reaction>
</comment>
<dbReference type="CDD" id="cd10030">
    <property type="entry name" value="UDG-F4_TTUDGA_SPO1dp_like"/>
    <property type="match status" value="1"/>
</dbReference>
<feature type="domain" description="Uracil-DNA glycosylase-like" evidence="12">
    <location>
        <begin position="247"/>
        <end position="398"/>
    </location>
</feature>
<dbReference type="InterPro" id="IPR036895">
    <property type="entry name" value="Uracil-DNA_glycosylase-like_sf"/>
</dbReference>
<evidence type="ECO:0000256" key="2">
    <source>
        <dbReference type="ARBA" id="ARBA00006521"/>
    </source>
</evidence>
<evidence type="ECO:0000313" key="13">
    <source>
        <dbReference type="EMBL" id="EYD74576.1"/>
    </source>
</evidence>
<evidence type="ECO:0000256" key="6">
    <source>
        <dbReference type="ARBA" id="ARBA00022723"/>
    </source>
</evidence>
<evidence type="ECO:0000256" key="3">
    <source>
        <dbReference type="ARBA" id="ARBA00012030"/>
    </source>
</evidence>
<comment type="caution">
    <text evidence="13">The sequence shown here is derived from an EMBL/GenBank/DDBJ whole genome shotgun (WGS) entry which is preliminary data.</text>
</comment>
<dbReference type="Gene3D" id="3.40.470.10">
    <property type="entry name" value="Uracil-DNA glycosylase-like domain"/>
    <property type="match status" value="1"/>
</dbReference>
<protein>
    <recommendedName>
        <fullName evidence="4">Type-4 uracil-DNA glycosylase</fullName>
        <ecNumber evidence="3">3.2.2.27</ecNumber>
    </recommendedName>
</protein>
<keyword evidence="8" id="KW-0378">Hydrolase</keyword>
<comment type="similarity">
    <text evidence="2">Belongs to the uracil-DNA glycosylase (UDG) superfamily. Type 4 (UDGa) family.</text>
</comment>
<keyword evidence="10" id="KW-0411">Iron-sulfur</keyword>
<evidence type="ECO:0000256" key="10">
    <source>
        <dbReference type="ARBA" id="ARBA00023014"/>
    </source>
</evidence>
<dbReference type="SUPFAM" id="SSF52141">
    <property type="entry name" value="Uracil-DNA glycosylase-like"/>
    <property type="match status" value="1"/>
</dbReference>
<evidence type="ECO:0000259" key="12">
    <source>
        <dbReference type="SMART" id="SM00986"/>
    </source>
</evidence>
<keyword evidence="11" id="KW-0234">DNA repair</keyword>
<dbReference type="InterPro" id="IPR005122">
    <property type="entry name" value="Uracil-DNA_glycosylase-like"/>
</dbReference>
<accession>A0A017HJR6</accession>
<dbReference type="GO" id="GO:0046872">
    <property type="term" value="F:metal ion binding"/>
    <property type="evidence" value="ECO:0007669"/>
    <property type="project" value="UniProtKB-KW"/>
</dbReference>
<dbReference type="NCBIfam" id="TIGR00758">
    <property type="entry name" value="UDG_fam4"/>
    <property type="match status" value="1"/>
</dbReference>
<dbReference type="STRING" id="442562.Rumeso_03872"/>
<dbReference type="InterPro" id="IPR005273">
    <property type="entry name" value="Ura-DNA_glyco_family4"/>
</dbReference>
<evidence type="ECO:0000256" key="11">
    <source>
        <dbReference type="ARBA" id="ARBA00023204"/>
    </source>
</evidence>
<evidence type="ECO:0000256" key="1">
    <source>
        <dbReference type="ARBA" id="ARBA00001400"/>
    </source>
</evidence>
<dbReference type="SMART" id="SM00986">
    <property type="entry name" value="UDG"/>
    <property type="match status" value="1"/>
</dbReference>
<evidence type="ECO:0000256" key="9">
    <source>
        <dbReference type="ARBA" id="ARBA00023004"/>
    </source>
</evidence>
<evidence type="ECO:0000256" key="8">
    <source>
        <dbReference type="ARBA" id="ARBA00022801"/>
    </source>
</evidence>
<evidence type="ECO:0000313" key="14">
    <source>
        <dbReference type="Proteomes" id="UP000019666"/>
    </source>
</evidence>
<name>A0A017HJR6_9RHOB</name>
<dbReference type="Pfam" id="PF03167">
    <property type="entry name" value="UDG"/>
    <property type="match status" value="1"/>
</dbReference>
<gene>
    <name evidence="13" type="ORF">Rumeso_03872</name>
</gene>
<dbReference type="InterPro" id="IPR051536">
    <property type="entry name" value="UDG_Type-4/5"/>
</dbReference>